<keyword evidence="3 5" id="KW-0597">Phosphoprotein</keyword>
<dbReference type="PROSITE" id="PS50112">
    <property type="entry name" value="PAS"/>
    <property type="match status" value="1"/>
</dbReference>
<evidence type="ECO:0000259" key="8">
    <source>
        <dbReference type="PROSITE" id="PS50110"/>
    </source>
</evidence>
<gene>
    <name evidence="11" type="ORF">tloyanaT_03410</name>
</gene>
<dbReference type="Pfam" id="PF00072">
    <property type="entry name" value="Response_reg"/>
    <property type="match status" value="1"/>
</dbReference>
<evidence type="ECO:0000313" key="12">
    <source>
        <dbReference type="Proteomes" id="UP001157134"/>
    </source>
</evidence>
<dbReference type="InterPro" id="IPR011006">
    <property type="entry name" value="CheY-like_superfamily"/>
</dbReference>
<dbReference type="InterPro" id="IPR004358">
    <property type="entry name" value="Sig_transdc_His_kin-like_C"/>
</dbReference>
<feature type="modified residue" description="4-aspartylphosphate" evidence="5">
    <location>
        <position position="519"/>
    </location>
</feature>
<dbReference type="SUPFAM" id="SSF55874">
    <property type="entry name" value="ATPase domain of HSP90 chaperone/DNA topoisomerase II/histidine kinase"/>
    <property type="match status" value="1"/>
</dbReference>
<keyword evidence="12" id="KW-1185">Reference proteome</keyword>
<evidence type="ECO:0000256" key="2">
    <source>
        <dbReference type="ARBA" id="ARBA00012438"/>
    </source>
</evidence>
<proteinExistence type="predicted"/>
<dbReference type="PRINTS" id="PR00344">
    <property type="entry name" value="BCTRLSENSOR"/>
</dbReference>
<dbReference type="SMART" id="SM00086">
    <property type="entry name" value="PAC"/>
    <property type="match status" value="1"/>
</dbReference>
<dbReference type="Gene3D" id="1.10.287.130">
    <property type="match status" value="1"/>
</dbReference>
<dbReference type="InterPro" id="IPR001789">
    <property type="entry name" value="Sig_transdc_resp-reg_receiver"/>
</dbReference>
<dbReference type="CDD" id="cd00130">
    <property type="entry name" value="PAS"/>
    <property type="match status" value="1"/>
</dbReference>
<dbReference type="Gene3D" id="3.30.565.10">
    <property type="entry name" value="Histidine kinase-like ATPase, C-terminal domain"/>
    <property type="match status" value="1"/>
</dbReference>
<evidence type="ECO:0000256" key="1">
    <source>
        <dbReference type="ARBA" id="ARBA00000085"/>
    </source>
</evidence>
<dbReference type="CDD" id="cd16922">
    <property type="entry name" value="HATPase_EvgS-ArcB-TorS-like"/>
    <property type="match status" value="1"/>
</dbReference>
<accession>A0ABQ6H7Z3</accession>
<protein>
    <recommendedName>
        <fullName evidence="2">histidine kinase</fullName>
        <ecNumber evidence="2">2.7.13.3</ecNumber>
    </recommendedName>
</protein>
<dbReference type="InterPro" id="IPR003594">
    <property type="entry name" value="HATPase_dom"/>
</dbReference>
<evidence type="ECO:0000256" key="5">
    <source>
        <dbReference type="PROSITE-ProRule" id="PRU00169"/>
    </source>
</evidence>
<organism evidence="11 12">
    <name type="scientific">Thalassotalea loyana</name>
    <dbReference type="NCBI Taxonomy" id="280483"/>
    <lineage>
        <taxon>Bacteria</taxon>
        <taxon>Pseudomonadati</taxon>
        <taxon>Pseudomonadota</taxon>
        <taxon>Gammaproteobacteria</taxon>
        <taxon>Alteromonadales</taxon>
        <taxon>Colwelliaceae</taxon>
        <taxon>Thalassotalea</taxon>
    </lineage>
</organism>
<feature type="domain" description="Response regulatory" evidence="8">
    <location>
        <begin position="469"/>
        <end position="586"/>
    </location>
</feature>
<dbReference type="Pfam" id="PF08447">
    <property type="entry name" value="PAS_3"/>
    <property type="match status" value="1"/>
</dbReference>
<dbReference type="SMART" id="SM00387">
    <property type="entry name" value="HATPase_c"/>
    <property type="match status" value="1"/>
</dbReference>
<dbReference type="Proteomes" id="UP001157134">
    <property type="component" value="Unassembled WGS sequence"/>
</dbReference>
<dbReference type="Gene3D" id="3.40.50.2300">
    <property type="match status" value="1"/>
</dbReference>
<dbReference type="InterPro" id="IPR003661">
    <property type="entry name" value="HisK_dim/P_dom"/>
</dbReference>
<dbReference type="SMART" id="SM00388">
    <property type="entry name" value="HisKA"/>
    <property type="match status" value="1"/>
</dbReference>
<comment type="catalytic activity">
    <reaction evidence="1">
        <text>ATP + protein L-histidine = ADP + protein N-phospho-L-histidine.</text>
        <dbReference type="EC" id="2.7.13.3"/>
    </reaction>
</comment>
<feature type="transmembrane region" description="Helical" evidence="6">
    <location>
        <begin position="12"/>
        <end position="32"/>
    </location>
</feature>
<dbReference type="SUPFAM" id="SSF47384">
    <property type="entry name" value="Homodimeric domain of signal transducing histidine kinase"/>
    <property type="match status" value="1"/>
</dbReference>
<dbReference type="SMART" id="SM00448">
    <property type="entry name" value="REC"/>
    <property type="match status" value="1"/>
</dbReference>
<evidence type="ECO:0000259" key="10">
    <source>
        <dbReference type="PROSITE" id="PS50113"/>
    </source>
</evidence>
<dbReference type="Pfam" id="PF00512">
    <property type="entry name" value="HisKA"/>
    <property type="match status" value="1"/>
</dbReference>
<dbReference type="InterPro" id="IPR036890">
    <property type="entry name" value="HATPase_C_sf"/>
</dbReference>
<dbReference type="RefSeq" id="WP_284295637.1">
    <property type="nucleotide sequence ID" value="NZ_BSSV01000001.1"/>
</dbReference>
<dbReference type="InterPro" id="IPR013655">
    <property type="entry name" value="PAS_fold_3"/>
</dbReference>
<sequence>MEKIKVKAYHLKIFFTILIVIFFAEMLVMYSLSFFHFENASFEIILDSLILTFLVAPFIYYFLFYDLVNRNQELVRELSQQVENLNMAALVSETDIKGYITHVNKKFCSVSGYSEDELVGKTHKIINSRKHPPEFWQNMWLTISSGNIWQGEVCNRNKDGGYYWVESTVIPKFDKNRNILGYVSIRLNVTEQKETKEQLKHAVAKARDLSEAKSRFLATMSHEIRTPMNGVIAMTELLQKTPLDNEQEAMLSTIQSCGDSLLVIINDILDLSKIEAGKMELELHNFSLKKLVEDLLFLYSSQTSAKNITLEKSLSTAIEDSFLGDSTRIKQILSNFISNAIKFTEPNGQITFNLLSKDIDEQHTELCFSINDTGIGMTPAQMKSLFSEFTQADSSTSRKYGGTGLGMSISSRLATLMGGAIEVKSELDKGTEVSFSIVLEKLKDVGLDSYEKVDNTIEDIQYAQHYPHRILIADDNAINRKIAILMFKSLGYECEAVTNGNEAIEAVTKENNYSIVFMDVMMPELNGIEATISLKKHLGKNCPPIIAMTANVLPEDQEQYIQAGMFDFVPKPIKLEKIKHILTQYWVDPNS</sequence>
<dbReference type="Pfam" id="PF02518">
    <property type="entry name" value="HATPase_c"/>
    <property type="match status" value="1"/>
</dbReference>
<keyword evidence="6" id="KW-0472">Membrane</keyword>
<evidence type="ECO:0000259" key="9">
    <source>
        <dbReference type="PROSITE" id="PS50112"/>
    </source>
</evidence>
<dbReference type="SUPFAM" id="SSF55785">
    <property type="entry name" value="PYP-like sensor domain (PAS domain)"/>
    <property type="match status" value="1"/>
</dbReference>
<dbReference type="PROSITE" id="PS50109">
    <property type="entry name" value="HIS_KIN"/>
    <property type="match status" value="1"/>
</dbReference>
<dbReference type="Gene3D" id="3.30.450.20">
    <property type="entry name" value="PAS domain"/>
    <property type="match status" value="1"/>
</dbReference>
<dbReference type="InterPro" id="IPR000700">
    <property type="entry name" value="PAS-assoc_C"/>
</dbReference>
<dbReference type="PANTHER" id="PTHR45339">
    <property type="entry name" value="HYBRID SIGNAL TRANSDUCTION HISTIDINE KINASE J"/>
    <property type="match status" value="1"/>
</dbReference>
<keyword evidence="4" id="KW-0902">Two-component regulatory system</keyword>
<dbReference type="InterPro" id="IPR001610">
    <property type="entry name" value="PAC"/>
</dbReference>
<keyword evidence="6" id="KW-0812">Transmembrane</keyword>
<keyword evidence="6" id="KW-1133">Transmembrane helix</keyword>
<evidence type="ECO:0000313" key="11">
    <source>
        <dbReference type="EMBL" id="GLX84089.1"/>
    </source>
</evidence>
<dbReference type="InterPro" id="IPR036097">
    <property type="entry name" value="HisK_dim/P_sf"/>
</dbReference>
<dbReference type="CDD" id="cd00082">
    <property type="entry name" value="HisKA"/>
    <property type="match status" value="1"/>
</dbReference>
<name>A0ABQ6H7Z3_9GAMM</name>
<feature type="domain" description="PAS" evidence="9">
    <location>
        <begin position="74"/>
        <end position="132"/>
    </location>
</feature>
<evidence type="ECO:0000259" key="7">
    <source>
        <dbReference type="PROSITE" id="PS50109"/>
    </source>
</evidence>
<evidence type="ECO:0000256" key="4">
    <source>
        <dbReference type="ARBA" id="ARBA00023012"/>
    </source>
</evidence>
<feature type="transmembrane region" description="Helical" evidence="6">
    <location>
        <begin position="44"/>
        <end position="64"/>
    </location>
</feature>
<evidence type="ECO:0000256" key="6">
    <source>
        <dbReference type="SAM" id="Phobius"/>
    </source>
</evidence>
<dbReference type="NCBIfam" id="TIGR00229">
    <property type="entry name" value="sensory_box"/>
    <property type="match status" value="1"/>
</dbReference>
<dbReference type="SUPFAM" id="SSF52172">
    <property type="entry name" value="CheY-like"/>
    <property type="match status" value="1"/>
</dbReference>
<dbReference type="PROSITE" id="PS50113">
    <property type="entry name" value="PAC"/>
    <property type="match status" value="1"/>
</dbReference>
<comment type="caution">
    <text evidence="11">The sequence shown here is derived from an EMBL/GenBank/DDBJ whole genome shotgun (WGS) entry which is preliminary data.</text>
</comment>
<feature type="domain" description="Histidine kinase" evidence="7">
    <location>
        <begin position="219"/>
        <end position="441"/>
    </location>
</feature>
<dbReference type="InterPro" id="IPR035965">
    <property type="entry name" value="PAS-like_dom_sf"/>
</dbReference>
<evidence type="ECO:0000256" key="3">
    <source>
        <dbReference type="ARBA" id="ARBA00022553"/>
    </source>
</evidence>
<dbReference type="CDD" id="cd17546">
    <property type="entry name" value="REC_hyHK_CKI1_RcsC-like"/>
    <property type="match status" value="1"/>
</dbReference>
<dbReference type="EC" id="2.7.13.3" evidence="2"/>
<dbReference type="EMBL" id="BSSV01000001">
    <property type="protein sequence ID" value="GLX84089.1"/>
    <property type="molecule type" value="Genomic_DNA"/>
</dbReference>
<reference evidence="11 12" key="1">
    <citation type="submission" date="2023-03" db="EMBL/GenBank/DDBJ databases">
        <title>Thalassotalea loyana LMG 22536T draft genome sequence.</title>
        <authorList>
            <person name="Sawabe T."/>
        </authorList>
    </citation>
    <scope>NUCLEOTIDE SEQUENCE [LARGE SCALE GENOMIC DNA]</scope>
    <source>
        <strain evidence="11 12">LMG 22536</strain>
    </source>
</reference>
<dbReference type="PROSITE" id="PS50110">
    <property type="entry name" value="RESPONSE_REGULATORY"/>
    <property type="match status" value="1"/>
</dbReference>
<dbReference type="InterPro" id="IPR000014">
    <property type="entry name" value="PAS"/>
</dbReference>
<dbReference type="InterPro" id="IPR005467">
    <property type="entry name" value="His_kinase_dom"/>
</dbReference>
<dbReference type="PANTHER" id="PTHR45339:SF1">
    <property type="entry name" value="HYBRID SIGNAL TRANSDUCTION HISTIDINE KINASE J"/>
    <property type="match status" value="1"/>
</dbReference>
<feature type="domain" description="PAC" evidence="10">
    <location>
        <begin position="149"/>
        <end position="201"/>
    </location>
</feature>